<keyword evidence="2" id="KW-1185">Reference proteome</keyword>
<reference evidence="1 2" key="1">
    <citation type="submission" date="2023-11" db="EMBL/GenBank/DDBJ databases">
        <title>Unpublished Manusciprt.</title>
        <authorList>
            <person name="Saticioglu I.B."/>
            <person name="Ay H."/>
            <person name="Ajmi N."/>
            <person name="Altun S."/>
            <person name="Duman M."/>
        </authorList>
    </citation>
    <scope>NUCLEOTIDE SEQUENCE [LARGE SCALE GENOMIC DNA]</scope>
    <source>
        <strain evidence="1 2">Fl-318</strain>
    </source>
</reference>
<proteinExistence type="predicted"/>
<evidence type="ECO:0000313" key="2">
    <source>
        <dbReference type="Proteomes" id="UP001273350"/>
    </source>
</evidence>
<comment type="caution">
    <text evidence="1">The sequence shown here is derived from an EMBL/GenBank/DDBJ whole genome shotgun (WGS) entry which is preliminary data.</text>
</comment>
<gene>
    <name evidence="1" type="ORF">SGQ83_18255</name>
</gene>
<protein>
    <submittedName>
        <fullName evidence="1">Uncharacterized protein</fullName>
    </submittedName>
</protein>
<dbReference type="EMBL" id="JAWXVI010000009">
    <property type="protein sequence ID" value="MDX6191303.1"/>
    <property type="molecule type" value="Genomic_DNA"/>
</dbReference>
<dbReference type="Proteomes" id="UP001273350">
    <property type="component" value="Unassembled WGS sequence"/>
</dbReference>
<name>A0ABU4RFC1_9FLAO</name>
<evidence type="ECO:0000313" key="1">
    <source>
        <dbReference type="EMBL" id="MDX6191303.1"/>
    </source>
</evidence>
<accession>A0ABU4RFC1</accession>
<dbReference type="RefSeq" id="WP_230002833.1">
    <property type="nucleotide sequence ID" value="NZ_CP087134.1"/>
</dbReference>
<organism evidence="1 2">
    <name type="scientific">Flavobacterium cupriresistens</name>
    <dbReference type="NCBI Taxonomy" id="2893885"/>
    <lineage>
        <taxon>Bacteria</taxon>
        <taxon>Pseudomonadati</taxon>
        <taxon>Bacteroidota</taxon>
        <taxon>Flavobacteriia</taxon>
        <taxon>Flavobacteriales</taxon>
        <taxon>Flavobacteriaceae</taxon>
        <taxon>Flavobacterium</taxon>
    </lineage>
</organism>
<sequence length="230" mass="26259">MTTDIKTILSWFKTGKKPTEKQFWDSWLSFWHKDEQISQKNITNLVDTLNNKVETDLFNSHQTDETAHAQLFAKTKIVKPGEFIVFKVEPNTADYLEIGDSVIGYCQDNFLCEATYYGGDTSLMTSFTKLNNKVGRIVSFTSNDSSNDDFIIYELNNEVLLRSLSCGAYSGVYLMYKKPGEQEFSNAWFNGTYPKTWVTWFDFTAGTVIKLIDTIGGLEDSEEFIIGQPE</sequence>